<feature type="region of interest" description="Disordered" evidence="4">
    <location>
        <begin position="790"/>
        <end position="814"/>
    </location>
</feature>
<evidence type="ECO:0000313" key="6">
    <source>
        <dbReference type="Proteomes" id="UP000179807"/>
    </source>
</evidence>
<dbReference type="AlphaFoldDB" id="A0A1J4J925"/>
<evidence type="ECO:0000313" key="5">
    <source>
        <dbReference type="EMBL" id="OHS94751.1"/>
    </source>
</evidence>
<gene>
    <name evidence="5" type="ORF">TRFO_10913</name>
</gene>
<dbReference type="RefSeq" id="XP_068347888.1">
    <property type="nucleotide sequence ID" value="XM_068495730.1"/>
</dbReference>
<reference evidence="5" key="1">
    <citation type="submission" date="2016-10" db="EMBL/GenBank/DDBJ databases">
        <authorList>
            <person name="Benchimol M."/>
            <person name="Almeida L.G."/>
            <person name="Vasconcelos A.T."/>
            <person name="Perreira-Neves A."/>
            <person name="Rosa I.A."/>
            <person name="Tasca T."/>
            <person name="Bogo M.R."/>
            <person name="de Souza W."/>
        </authorList>
    </citation>
    <scope>NUCLEOTIDE SEQUENCE [LARGE SCALE GENOMIC DNA]</scope>
    <source>
        <strain evidence="5">K</strain>
    </source>
</reference>
<accession>A0A1J4J925</accession>
<dbReference type="Gene3D" id="1.25.40.10">
    <property type="entry name" value="Tetratricopeptide repeat domain"/>
    <property type="match status" value="3"/>
</dbReference>
<comment type="caution">
    <text evidence="5">The sequence shown here is derived from an EMBL/GenBank/DDBJ whole genome shotgun (WGS) entry which is preliminary data.</text>
</comment>
<keyword evidence="2 3" id="KW-0802">TPR repeat</keyword>
<proteinExistence type="predicted"/>
<keyword evidence="1" id="KW-0677">Repeat</keyword>
<dbReference type="Pfam" id="PF13174">
    <property type="entry name" value="TPR_6"/>
    <property type="match status" value="1"/>
</dbReference>
<dbReference type="PANTHER" id="PTHR15704">
    <property type="entry name" value="SUPERKILLER 3 PROTEIN-RELATED"/>
    <property type="match status" value="1"/>
</dbReference>
<evidence type="ECO:0000256" key="3">
    <source>
        <dbReference type="PROSITE-ProRule" id="PRU00339"/>
    </source>
</evidence>
<dbReference type="GO" id="GO:0055087">
    <property type="term" value="C:Ski complex"/>
    <property type="evidence" value="ECO:0007669"/>
    <property type="project" value="InterPro"/>
</dbReference>
<dbReference type="EMBL" id="MLAK01001293">
    <property type="protein sequence ID" value="OHS94751.1"/>
    <property type="molecule type" value="Genomic_DNA"/>
</dbReference>
<dbReference type="Pfam" id="PF13432">
    <property type="entry name" value="TPR_16"/>
    <property type="match status" value="1"/>
</dbReference>
<dbReference type="PROSITE" id="PS50005">
    <property type="entry name" value="TPR"/>
    <property type="match status" value="1"/>
</dbReference>
<feature type="repeat" description="TPR" evidence="3">
    <location>
        <begin position="684"/>
        <end position="717"/>
    </location>
</feature>
<protein>
    <recommendedName>
        <fullName evidence="7">TPR Domain containing protein</fullName>
    </recommendedName>
</protein>
<dbReference type="GO" id="GO:0006401">
    <property type="term" value="P:RNA catabolic process"/>
    <property type="evidence" value="ECO:0007669"/>
    <property type="project" value="InterPro"/>
</dbReference>
<keyword evidence="6" id="KW-1185">Reference proteome</keyword>
<dbReference type="InterPro" id="IPR019734">
    <property type="entry name" value="TPR_rpt"/>
</dbReference>
<feature type="compositionally biased region" description="Basic residues" evidence="4">
    <location>
        <begin position="802"/>
        <end position="812"/>
    </location>
</feature>
<dbReference type="OrthoDB" id="19588at2759"/>
<evidence type="ECO:0000256" key="1">
    <source>
        <dbReference type="ARBA" id="ARBA00022737"/>
    </source>
</evidence>
<dbReference type="SUPFAM" id="SSF48452">
    <property type="entry name" value="TPR-like"/>
    <property type="match status" value="3"/>
</dbReference>
<dbReference type="Proteomes" id="UP000179807">
    <property type="component" value="Unassembled WGS sequence"/>
</dbReference>
<sequence>MTSKASPQDKKLIASGFANIKKFIQEENFNQARTEIRKITPIINRVHLFEYELCLMNLLISDKEGKPEEAISNARNAIRIKPDEINPRGVLIKNLKALDKNDEWITEVMLIFTTESLSQKISSKMMIEDISPYLKDFDDDHHELTLAFIEAFKKLENYQTIDIIDQIPETDDTIEFRVDLLKPIAEKDQKACSQLVNILIYEISDQNISEIEKYAKILPNDDENRLLYEIYYGNDPLTNAKIHSQKSDKFRKFVEAAESGDVNKIKQQLEYDTHFSSGWVYLASLLENTTDKLNAFQKALQSNQKSIKLLENIADLQSQLNRIDDTVSTYKKIMELNPTLGSKLLVEYLIKNNRIEQAEAILGSSGSNKSLSLTLKASIAVHHYQKNHDKNSLKFILEIPCDSEIAETKAFVAFELRNEIGDKCQQYFAESLKVAKDNGKIYAYFGKWLDEKGETEKANFLFEKSVSFGEKDDLACDRVTRRLLSEEKLEEALDLCIRLDNDWSHFRAGLILQRLGRHERASSQLQTEVSKRPKNLQAWRALAQSYLVLGRMMSCSSVADYLRSQGKPDEDLEFQIARFNEKPINERANFEIERTPMKFFNYLQQTISFINKMAKFGRLESCNILISTIEPKINDFITKWSNMAASLKLCGDFYLTAFQITKNQQFAAKAIGYFKQRAESDIRPESFIDLANVLMNMGQIEQSVQMLRRVVHKFPDSAPLWTNLGVAFALSDKVSFARHCLCVAAKIATDNESSKIYAYCTYIARLIHDTNLEYRAMDAAKRSNPYDPDVWQLSAQDQSHGSRNKKSNRNNKKTNTLMDQLNASLISYEFGTSPNIIKHIARLYLSLNDPLHALGFALSSDDPSLIAASYEALGKYDLALTFAQDEATKNRLSSLLREKNSNNEILNMCIDNNYQEALNMLKEKTDFISVIASAVCLFSLDKKEEAAKILFDVKEKLINIENSHNETKVTSSENENCYNVDQLIDGLNKLILKIIPKTTESNVEPTDFETEYLLQLRKSNGNQGVAISTAIKKYENYPAAITMYVIAALKDVPNVSQELLIQRAEALVTISPSRQSMILLLLVQIKLQLWIEAFTVMQRLCILIPGFMNKTRSLFNHLKEKYDVAIKNAPKKANSGYYTVDGYIGDDGYNDED</sequence>
<dbReference type="InterPro" id="IPR011990">
    <property type="entry name" value="TPR-like_helical_dom_sf"/>
</dbReference>
<evidence type="ECO:0000256" key="4">
    <source>
        <dbReference type="SAM" id="MobiDB-lite"/>
    </source>
</evidence>
<dbReference type="InterPro" id="IPR039226">
    <property type="entry name" value="Ski3/TTC37"/>
</dbReference>
<dbReference type="SMART" id="SM00028">
    <property type="entry name" value="TPR"/>
    <property type="match status" value="5"/>
</dbReference>
<dbReference type="GeneID" id="94830434"/>
<evidence type="ECO:0008006" key="7">
    <source>
        <dbReference type="Google" id="ProtNLM"/>
    </source>
</evidence>
<name>A0A1J4J925_9EUKA</name>
<dbReference type="PANTHER" id="PTHR15704:SF7">
    <property type="entry name" value="SUPERKILLER COMPLEX PROTEIN 3"/>
    <property type="match status" value="1"/>
</dbReference>
<dbReference type="VEuPathDB" id="TrichDB:TRFO_10913"/>
<evidence type="ECO:0000256" key="2">
    <source>
        <dbReference type="ARBA" id="ARBA00022803"/>
    </source>
</evidence>
<organism evidence="5 6">
    <name type="scientific">Tritrichomonas foetus</name>
    <dbReference type="NCBI Taxonomy" id="1144522"/>
    <lineage>
        <taxon>Eukaryota</taxon>
        <taxon>Metamonada</taxon>
        <taxon>Parabasalia</taxon>
        <taxon>Tritrichomonadida</taxon>
        <taxon>Tritrichomonadidae</taxon>
        <taxon>Tritrichomonas</taxon>
    </lineage>
</organism>